<accession>A0ABC8M3N7</accession>
<organism evidence="1 2">
    <name type="scientific">Eruca vesicaria subsp. sativa</name>
    <name type="common">Garden rocket</name>
    <name type="synonym">Eruca sativa</name>
    <dbReference type="NCBI Taxonomy" id="29727"/>
    <lineage>
        <taxon>Eukaryota</taxon>
        <taxon>Viridiplantae</taxon>
        <taxon>Streptophyta</taxon>
        <taxon>Embryophyta</taxon>
        <taxon>Tracheophyta</taxon>
        <taxon>Spermatophyta</taxon>
        <taxon>Magnoliopsida</taxon>
        <taxon>eudicotyledons</taxon>
        <taxon>Gunneridae</taxon>
        <taxon>Pentapetalae</taxon>
        <taxon>rosids</taxon>
        <taxon>malvids</taxon>
        <taxon>Brassicales</taxon>
        <taxon>Brassicaceae</taxon>
        <taxon>Brassiceae</taxon>
        <taxon>Eruca</taxon>
    </lineage>
</organism>
<dbReference type="PANTHER" id="PTHR10972:SF155">
    <property type="entry name" value="OXYSTEROL-BINDING PROTEIN-RELATED PROTEIN 2A"/>
    <property type="match status" value="1"/>
</dbReference>
<dbReference type="InterPro" id="IPR000648">
    <property type="entry name" value="Oxysterol-bd"/>
</dbReference>
<proteinExistence type="predicted"/>
<name>A0ABC8M3N7_ERUVS</name>
<sequence length="154" mass="17829">MSIVCRLGQGNGLLRALNVAAFAVTGYASFEGRHYKPFNTLLRETYEADFPEKGIRFFTEKVSHHPTVIASHCEGKGWKFWCDTNLRSRFWGRSIQVEPVDSVVQWSKTIYNIILGKLYCDHHGVKEIHSCTLKFKEQSVLERNPHQLTKMKQR</sequence>
<dbReference type="SUPFAM" id="SSF144000">
    <property type="entry name" value="Oxysterol-binding protein-like"/>
    <property type="match status" value="1"/>
</dbReference>
<keyword evidence="2" id="KW-1185">Reference proteome</keyword>
<dbReference type="Pfam" id="PF01237">
    <property type="entry name" value="Oxysterol_BP"/>
    <property type="match status" value="1"/>
</dbReference>
<protein>
    <submittedName>
        <fullName evidence="1">Uncharacterized protein</fullName>
    </submittedName>
</protein>
<dbReference type="AlphaFoldDB" id="A0ABC8M3N7"/>
<dbReference type="EMBL" id="CAKOAT010887376">
    <property type="protein sequence ID" value="CAH8390316.1"/>
    <property type="molecule type" value="Genomic_DNA"/>
</dbReference>
<evidence type="ECO:0000313" key="2">
    <source>
        <dbReference type="Proteomes" id="UP001642260"/>
    </source>
</evidence>
<dbReference type="PANTHER" id="PTHR10972">
    <property type="entry name" value="OXYSTEROL-BINDING PROTEIN-RELATED"/>
    <property type="match status" value="1"/>
</dbReference>
<dbReference type="Gene3D" id="2.40.160.120">
    <property type="match status" value="1"/>
</dbReference>
<comment type="caution">
    <text evidence="1">The sequence shown here is derived from an EMBL/GenBank/DDBJ whole genome shotgun (WGS) entry which is preliminary data.</text>
</comment>
<evidence type="ECO:0000313" key="1">
    <source>
        <dbReference type="EMBL" id="CAH8390316.1"/>
    </source>
</evidence>
<dbReference type="InterPro" id="IPR037239">
    <property type="entry name" value="OSBP_sf"/>
</dbReference>
<dbReference type="Proteomes" id="UP001642260">
    <property type="component" value="Unassembled WGS sequence"/>
</dbReference>
<reference evidence="1 2" key="1">
    <citation type="submission" date="2022-03" db="EMBL/GenBank/DDBJ databases">
        <authorList>
            <person name="Macdonald S."/>
            <person name="Ahmed S."/>
            <person name="Newling K."/>
        </authorList>
    </citation>
    <scope>NUCLEOTIDE SEQUENCE [LARGE SCALE GENOMIC DNA]</scope>
</reference>
<gene>
    <name evidence="1" type="ORF">ERUC_LOCUS42799</name>
</gene>